<dbReference type="Pfam" id="PF07715">
    <property type="entry name" value="Plug"/>
    <property type="match status" value="1"/>
</dbReference>
<evidence type="ECO:0000256" key="1">
    <source>
        <dbReference type="ARBA" id="ARBA00004571"/>
    </source>
</evidence>
<dbReference type="RefSeq" id="WP_377184262.1">
    <property type="nucleotide sequence ID" value="NZ_JBHUPD010000002.1"/>
</dbReference>
<dbReference type="PROSITE" id="PS52016">
    <property type="entry name" value="TONB_DEPENDENT_REC_3"/>
    <property type="match status" value="1"/>
</dbReference>
<dbReference type="InterPro" id="IPR036942">
    <property type="entry name" value="Beta-barrel_TonB_sf"/>
</dbReference>
<dbReference type="InterPro" id="IPR039426">
    <property type="entry name" value="TonB-dep_rcpt-like"/>
</dbReference>
<sequence>MRIIAIITFLGVLCTTTYSFGDSAMPARVSNHTKTKGSILLRGTARVGRDTTRKDTTKMDSNVAIKPPKNAIGRRLESKTNELDPVTLSTFPAISLQQYLKGNAAGVFVNEQSGEPGTIQNMFIHGTSQPLLSARDAYATQPLVVLDGVPLIGDHPYAFDIQQYQYNRIGPATNLLSIINMPNIESIRVLKGLDATAVYGPKGANGVIVITSKGASLKRRITFDSYGGVVTPNAVTTINGAFENKFRQQFYKKYAANGAFSQDDNYPLFLSDSLNNAFYGPSNWNDIYYKSMGIYSVNASISGGDERANFNFQLGDTKSGGVGDNTSMDRYNARFLLNMKPLNWFTFSAVVNANHMLRDRNKNIRDRLAQVNYLPDLSTPIAPNKANYANYLAQFNNGFDDNKTNVVNGYAKFAIDLGKFKFVTTYNVDYNEGYRDIFYPKTLLQTTNYASNYFGYNDRTTIDNVATYEWAPNADNKFEFTGGYDIQYDFSRYSYAYAYKGSNDFIKLNLLNSDPNNSNYLTPTVFQPQLVYKFLDHTKANMMSVYGKVDYLLKDKYTFSVTLRGDGSSTQQPDSRWYYSPVFGAGWDMKKEFLADNNSVSELRLHASAGRMGRYENFDNYSQGPQYTAFIGFSGNLITPGYDGLATLTRPYTAGYVPYGLKWAYSDQANLGIDASFLNNRLAISVDGYYKHDKNMLLGVPSAAEYGYTSVIQNGMAIRNTGFDATVTGVIFPSTNKFSWTTSINMNFNRNTLTALPGGLKQVVINDANGNARLLQVGKSVDSYWLLTNNGIYNTDAEVPSVNGKVMTYNGITMKTGDPKWADINGDNQITDADRQLKGHALPTVAGGWSNTFGYQKWTLRLDFYYNLGRQLLNQQMANRFDFYNNEGLNNINSVKEITYWEKRGDYSKYPIYNPASAVAPYQANQDLFLENANFVKLRTLQIGYDLTDIMKKKASNVNRFYVYGSVNNVFTLTKYTGQDPELADYTGYDTGYGIQIPRTYTLGVKVDF</sequence>
<protein>
    <submittedName>
        <fullName evidence="9">SusC/RagA family TonB-linked outer membrane protein</fullName>
    </submittedName>
</protein>
<dbReference type="EMBL" id="JBHUPD010000002">
    <property type="protein sequence ID" value="MFD2872509.1"/>
    <property type="molecule type" value="Genomic_DNA"/>
</dbReference>
<dbReference type="Gene3D" id="2.40.170.20">
    <property type="entry name" value="TonB-dependent receptor, beta-barrel domain"/>
    <property type="match status" value="1"/>
</dbReference>
<evidence type="ECO:0000259" key="8">
    <source>
        <dbReference type="Pfam" id="PF07715"/>
    </source>
</evidence>
<keyword evidence="5 7" id="KW-0472">Membrane</keyword>
<dbReference type="NCBIfam" id="TIGR04056">
    <property type="entry name" value="OMP_RagA_SusC"/>
    <property type="match status" value="1"/>
</dbReference>
<evidence type="ECO:0000256" key="4">
    <source>
        <dbReference type="ARBA" id="ARBA00022692"/>
    </source>
</evidence>
<keyword evidence="6 7" id="KW-0998">Cell outer membrane</keyword>
<comment type="similarity">
    <text evidence="7">Belongs to the TonB-dependent receptor family.</text>
</comment>
<proteinExistence type="inferred from homology"/>
<evidence type="ECO:0000313" key="9">
    <source>
        <dbReference type="EMBL" id="MFD2872509.1"/>
    </source>
</evidence>
<accession>A0ABW5YBZ2</accession>
<keyword evidence="10" id="KW-1185">Reference proteome</keyword>
<dbReference type="InterPro" id="IPR012910">
    <property type="entry name" value="Plug_dom"/>
</dbReference>
<evidence type="ECO:0000256" key="5">
    <source>
        <dbReference type="ARBA" id="ARBA00023136"/>
    </source>
</evidence>
<name>A0ABW5YBZ2_9SPHI</name>
<feature type="domain" description="TonB-dependent receptor plug" evidence="8">
    <location>
        <begin position="87"/>
        <end position="207"/>
    </location>
</feature>
<dbReference type="SUPFAM" id="SSF56935">
    <property type="entry name" value="Porins"/>
    <property type="match status" value="1"/>
</dbReference>
<evidence type="ECO:0000256" key="6">
    <source>
        <dbReference type="ARBA" id="ARBA00023237"/>
    </source>
</evidence>
<keyword evidence="3 7" id="KW-1134">Transmembrane beta strand</keyword>
<evidence type="ECO:0000256" key="2">
    <source>
        <dbReference type="ARBA" id="ARBA00022448"/>
    </source>
</evidence>
<dbReference type="InterPro" id="IPR023996">
    <property type="entry name" value="TonB-dep_OMP_SusC/RagA"/>
</dbReference>
<dbReference type="Gene3D" id="2.170.130.10">
    <property type="entry name" value="TonB-dependent receptor, plug domain"/>
    <property type="match status" value="1"/>
</dbReference>
<reference evidence="10" key="1">
    <citation type="journal article" date="2019" name="Int. J. Syst. Evol. Microbiol.">
        <title>The Global Catalogue of Microorganisms (GCM) 10K type strain sequencing project: providing services to taxonomists for standard genome sequencing and annotation.</title>
        <authorList>
            <consortium name="The Broad Institute Genomics Platform"/>
            <consortium name="The Broad Institute Genome Sequencing Center for Infectious Disease"/>
            <person name="Wu L."/>
            <person name="Ma J."/>
        </authorList>
    </citation>
    <scope>NUCLEOTIDE SEQUENCE [LARGE SCALE GENOMIC DNA]</scope>
    <source>
        <strain evidence="10">KCTC 22437</strain>
    </source>
</reference>
<evidence type="ECO:0000313" key="10">
    <source>
        <dbReference type="Proteomes" id="UP001597557"/>
    </source>
</evidence>
<keyword evidence="2 7" id="KW-0813">Transport</keyword>
<dbReference type="Proteomes" id="UP001597557">
    <property type="component" value="Unassembled WGS sequence"/>
</dbReference>
<dbReference type="InterPro" id="IPR037066">
    <property type="entry name" value="Plug_dom_sf"/>
</dbReference>
<comment type="caution">
    <text evidence="9">The sequence shown here is derived from an EMBL/GenBank/DDBJ whole genome shotgun (WGS) entry which is preliminary data.</text>
</comment>
<organism evidence="9 10">
    <name type="scientific">Mucilaginibacter ximonensis</name>
    <dbReference type="NCBI Taxonomy" id="538021"/>
    <lineage>
        <taxon>Bacteria</taxon>
        <taxon>Pseudomonadati</taxon>
        <taxon>Bacteroidota</taxon>
        <taxon>Sphingobacteriia</taxon>
        <taxon>Sphingobacteriales</taxon>
        <taxon>Sphingobacteriaceae</taxon>
        <taxon>Mucilaginibacter</taxon>
    </lineage>
</organism>
<evidence type="ECO:0000256" key="7">
    <source>
        <dbReference type="PROSITE-ProRule" id="PRU01360"/>
    </source>
</evidence>
<keyword evidence="4 7" id="KW-0812">Transmembrane</keyword>
<comment type="subcellular location">
    <subcellularLocation>
        <location evidence="1 7">Cell outer membrane</location>
        <topology evidence="1 7">Multi-pass membrane protein</topology>
    </subcellularLocation>
</comment>
<evidence type="ECO:0000256" key="3">
    <source>
        <dbReference type="ARBA" id="ARBA00022452"/>
    </source>
</evidence>
<gene>
    <name evidence="9" type="ORF">ACFS5N_08530</name>
</gene>